<reference evidence="2" key="1">
    <citation type="journal article" date="2018" name="MSphere">
        <title>Fusobacterium Genomics Using MinION and Illumina Sequencing Enables Genome Completion and Correction.</title>
        <authorList>
            <person name="Todd S.M."/>
            <person name="Settlage R.E."/>
            <person name="Lahmers K.K."/>
            <person name="Slade D.J."/>
        </authorList>
    </citation>
    <scope>NUCLEOTIDE SEQUENCE [LARGE SCALE GENOMIC DNA]</scope>
    <source>
        <strain evidence="2">ATCC 27725</strain>
    </source>
</reference>
<gene>
    <name evidence="1" type="ORF">C4N18_03400</name>
</gene>
<dbReference type="EMBL" id="CP028103">
    <property type="protein sequence ID" value="AVQ30321.1"/>
    <property type="molecule type" value="Genomic_DNA"/>
</dbReference>
<sequence>MCVVQHQGGAFNAGLPVGTIPLDFRGEYTTYLTVPCITGSPYIALRTDGSVEFRLNDATFQILTTNTSYFLTQSYFSKLY</sequence>
<name>A0ABM6U218_FUSVA</name>
<protein>
    <submittedName>
        <fullName evidence="1">Uncharacterized protein</fullName>
    </submittedName>
</protein>
<keyword evidence="2" id="KW-1185">Reference proteome</keyword>
<accession>A0ABM6U218</accession>
<evidence type="ECO:0000313" key="1">
    <source>
        <dbReference type="EMBL" id="AVQ30321.1"/>
    </source>
</evidence>
<proteinExistence type="predicted"/>
<organism evidence="1 2">
    <name type="scientific">Fusobacterium varium ATCC 27725</name>
    <dbReference type="NCBI Taxonomy" id="469618"/>
    <lineage>
        <taxon>Bacteria</taxon>
        <taxon>Fusobacteriati</taxon>
        <taxon>Fusobacteriota</taxon>
        <taxon>Fusobacteriia</taxon>
        <taxon>Fusobacteriales</taxon>
        <taxon>Fusobacteriaceae</taxon>
        <taxon>Fusobacterium</taxon>
    </lineage>
</organism>
<evidence type="ECO:0000313" key="2">
    <source>
        <dbReference type="Proteomes" id="UP000241238"/>
    </source>
</evidence>
<dbReference type="Proteomes" id="UP000241238">
    <property type="component" value="Chromosome"/>
</dbReference>